<evidence type="ECO:0000313" key="2">
    <source>
        <dbReference type="Proteomes" id="UP000708208"/>
    </source>
</evidence>
<dbReference type="AlphaFoldDB" id="A0A8J2PS64"/>
<name>A0A8J2PS64_9HEXA</name>
<dbReference type="Proteomes" id="UP000708208">
    <property type="component" value="Unassembled WGS sequence"/>
</dbReference>
<proteinExistence type="predicted"/>
<keyword evidence="2" id="KW-1185">Reference proteome</keyword>
<dbReference type="EMBL" id="CAJVCH010536777">
    <property type="protein sequence ID" value="CAG7825581.1"/>
    <property type="molecule type" value="Genomic_DNA"/>
</dbReference>
<reference evidence="1" key="1">
    <citation type="submission" date="2021-06" db="EMBL/GenBank/DDBJ databases">
        <authorList>
            <person name="Hodson N. C."/>
            <person name="Mongue J. A."/>
            <person name="Jaron S. K."/>
        </authorList>
    </citation>
    <scope>NUCLEOTIDE SEQUENCE</scope>
</reference>
<organism evidence="1 2">
    <name type="scientific">Allacma fusca</name>
    <dbReference type="NCBI Taxonomy" id="39272"/>
    <lineage>
        <taxon>Eukaryota</taxon>
        <taxon>Metazoa</taxon>
        <taxon>Ecdysozoa</taxon>
        <taxon>Arthropoda</taxon>
        <taxon>Hexapoda</taxon>
        <taxon>Collembola</taxon>
        <taxon>Symphypleona</taxon>
        <taxon>Sminthuridae</taxon>
        <taxon>Allacma</taxon>
    </lineage>
</organism>
<accession>A0A8J2PS64</accession>
<gene>
    <name evidence="1" type="ORF">AFUS01_LOCUS35684</name>
</gene>
<sequence>FLRSYEILVDDGCSCSSHVYDPRKGFRKTGTPDLQSKYTCYSQLGSTHIMYPITRQHEIKGNLYHGSKSSGENRKSIRFDVEAPFQNMELDIVG</sequence>
<comment type="caution">
    <text evidence="1">The sequence shown here is derived from an EMBL/GenBank/DDBJ whole genome shotgun (WGS) entry which is preliminary data.</text>
</comment>
<protein>
    <submittedName>
        <fullName evidence="1">Uncharacterized protein</fullName>
    </submittedName>
</protein>
<feature type="non-terminal residue" evidence="1">
    <location>
        <position position="1"/>
    </location>
</feature>
<evidence type="ECO:0000313" key="1">
    <source>
        <dbReference type="EMBL" id="CAG7825581.1"/>
    </source>
</evidence>